<reference evidence="11" key="2">
    <citation type="journal article" date="2018" name="ISME J.">
        <title>A dynamic microbial community with high functional redundancy inhabits the cold, oxic subseafloor aquifer.</title>
        <authorList>
            <person name="Tully B.J."/>
            <person name="Wheat C.G."/>
            <person name="Glazer B.T."/>
            <person name="Huber J.A."/>
        </authorList>
    </citation>
    <scope>NUCLEOTIDE SEQUENCE</scope>
    <source>
        <strain evidence="11">NORP83</strain>
    </source>
</reference>
<feature type="transmembrane region" description="Helical" evidence="10">
    <location>
        <begin position="410"/>
        <end position="430"/>
    </location>
</feature>
<dbReference type="AlphaFoldDB" id="A0A2A4YPR0"/>
<evidence type="ECO:0000256" key="2">
    <source>
        <dbReference type="ARBA" id="ARBA00022448"/>
    </source>
</evidence>
<dbReference type="PANTHER" id="PTHR43427">
    <property type="entry name" value="CHLORIDE CHANNEL PROTEIN CLC-E"/>
    <property type="match status" value="1"/>
</dbReference>
<feature type="transmembrane region" description="Helical" evidence="10">
    <location>
        <begin position="378"/>
        <end position="404"/>
    </location>
</feature>
<gene>
    <name evidence="11" type="ORF">COB13_17120</name>
</gene>
<keyword evidence="2" id="KW-0813">Transport</keyword>
<keyword evidence="7" id="KW-0869">Chloride channel</keyword>
<dbReference type="InterPro" id="IPR001807">
    <property type="entry name" value="ClC"/>
</dbReference>
<keyword evidence="5" id="KW-0406">Ion transport</keyword>
<evidence type="ECO:0000256" key="6">
    <source>
        <dbReference type="ARBA" id="ARBA00023136"/>
    </source>
</evidence>
<evidence type="ECO:0000313" key="11">
    <source>
        <dbReference type="EMBL" id="PCI96744.1"/>
    </source>
</evidence>
<evidence type="ECO:0000256" key="4">
    <source>
        <dbReference type="ARBA" id="ARBA00022989"/>
    </source>
</evidence>
<feature type="transmembrane region" description="Helical" evidence="10">
    <location>
        <begin position="120"/>
        <end position="143"/>
    </location>
</feature>
<feature type="transmembrane region" description="Helical" evidence="10">
    <location>
        <begin position="30"/>
        <end position="53"/>
    </location>
</feature>
<dbReference type="Pfam" id="PF00654">
    <property type="entry name" value="Voltage_CLC"/>
    <property type="match status" value="1"/>
</dbReference>
<evidence type="ECO:0000256" key="10">
    <source>
        <dbReference type="SAM" id="Phobius"/>
    </source>
</evidence>
<comment type="subcellular location">
    <subcellularLocation>
        <location evidence="1">Membrane</location>
        <topology evidence="1">Multi-pass membrane protein</topology>
    </subcellularLocation>
</comment>
<feature type="transmembrane region" description="Helical" evidence="10">
    <location>
        <begin position="319"/>
        <end position="341"/>
    </location>
</feature>
<dbReference type="GO" id="GO:0034707">
    <property type="term" value="C:chloride channel complex"/>
    <property type="evidence" value="ECO:0007669"/>
    <property type="project" value="UniProtKB-KW"/>
</dbReference>
<evidence type="ECO:0000256" key="3">
    <source>
        <dbReference type="ARBA" id="ARBA00022692"/>
    </source>
</evidence>
<dbReference type="InterPro" id="IPR050368">
    <property type="entry name" value="ClC-type_chloride_channel"/>
</dbReference>
<organism evidence="11">
    <name type="scientific">OCS116 cluster bacterium</name>
    <dbReference type="NCBI Taxonomy" id="2030921"/>
    <lineage>
        <taxon>Bacteria</taxon>
        <taxon>Pseudomonadati</taxon>
        <taxon>Pseudomonadota</taxon>
        <taxon>Alphaproteobacteria</taxon>
        <taxon>OCS116 cluster</taxon>
    </lineage>
</organism>
<accession>A0A2A4YPR0</accession>
<dbReference type="CDD" id="cd00400">
    <property type="entry name" value="Voltage_gated_ClC"/>
    <property type="match status" value="1"/>
</dbReference>
<evidence type="ECO:0000256" key="5">
    <source>
        <dbReference type="ARBA" id="ARBA00023065"/>
    </source>
</evidence>
<comment type="caution">
    <text evidence="11">The sequence shown here is derived from an EMBL/GenBank/DDBJ whole genome shotgun (WGS) entry which is preliminary data.</text>
</comment>
<dbReference type="GO" id="GO:0005254">
    <property type="term" value="F:chloride channel activity"/>
    <property type="evidence" value="ECO:0007669"/>
    <property type="project" value="UniProtKB-KW"/>
</dbReference>
<dbReference type="EMBL" id="NVUS01000039">
    <property type="protein sequence ID" value="PCI96744.1"/>
    <property type="molecule type" value="Genomic_DNA"/>
</dbReference>
<keyword evidence="4 10" id="KW-1133">Transmembrane helix</keyword>
<evidence type="ECO:0000256" key="8">
    <source>
        <dbReference type="ARBA" id="ARBA00023214"/>
    </source>
</evidence>
<keyword evidence="8" id="KW-0868">Chloride</keyword>
<feature type="transmembrane region" description="Helical" evidence="10">
    <location>
        <begin position="174"/>
        <end position="198"/>
    </location>
</feature>
<dbReference type="Gene3D" id="1.10.3080.10">
    <property type="entry name" value="Clc chloride channel"/>
    <property type="match status" value="1"/>
</dbReference>
<dbReference type="SUPFAM" id="SSF81340">
    <property type="entry name" value="Clc chloride channel"/>
    <property type="match status" value="1"/>
</dbReference>
<keyword evidence="9" id="KW-0407">Ion channel</keyword>
<sequence>MNNPKQTYNKLFLKYVAPNASYFWSTKQPLVWLFSLIIGVAVAYTAIIFRHYIGYIQFAWVGETSEIFFDKLADVPLYLRISVPTFGGLLVGLIVYYAAPNKRPEGVADVIGARAKGTAYISLRHGFANIIAAGLTLGIGGSAGREGPIVHFGASLASVLARFINIPPSSRRSLFGAGVAAAVTASFNAPIAGVLFALEVILGHFAVAAFVPIVIASVVATLIVRHHLGDFPGFIIPEYNISSFWEFPAFALLGVVSAITAIGFQTNVRLFDKLANMVKIHDIIRPAIGGFIIAIMSLFVPEILGIGYEATNKALQGDYTLAFLFILLFSKTIAVAVTLASRLVGGVFSPALYIGAMSGGAFGLLASMAFPELASDTGLYAIIGMGAVAAAILGAPISTVLIVFELTADYSITIALLLSVSIATGISQAVQGQSIFHWQLTNKGIYLDRGSHRQIARNVTILDVIDRCDPTPFDPVEYEDSPTLTLDSTLEDAIKKFGAFTNCDEMAVVETDKDSDEKTIIGYVSHIRALQIYNYALIATNIEEHN</sequence>
<evidence type="ECO:0000256" key="9">
    <source>
        <dbReference type="ARBA" id="ARBA00023303"/>
    </source>
</evidence>
<dbReference type="PRINTS" id="PR00762">
    <property type="entry name" value="CLCHANNEL"/>
</dbReference>
<feature type="transmembrane region" description="Helical" evidence="10">
    <location>
        <begin position="347"/>
        <end position="366"/>
    </location>
</feature>
<dbReference type="InterPro" id="IPR014743">
    <property type="entry name" value="Cl-channel_core"/>
</dbReference>
<feature type="transmembrane region" description="Helical" evidence="10">
    <location>
        <begin position="284"/>
        <end position="307"/>
    </location>
</feature>
<keyword evidence="3 10" id="KW-0812">Transmembrane</keyword>
<name>A0A2A4YPR0_9PROT</name>
<proteinExistence type="predicted"/>
<feature type="transmembrane region" description="Helical" evidence="10">
    <location>
        <begin position="77"/>
        <end position="99"/>
    </location>
</feature>
<protein>
    <submittedName>
        <fullName evidence="11">Chloride channel protein</fullName>
    </submittedName>
</protein>
<dbReference type="PANTHER" id="PTHR43427:SF6">
    <property type="entry name" value="CHLORIDE CHANNEL PROTEIN CLC-E"/>
    <property type="match status" value="1"/>
</dbReference>
<evidence type="ECO:0000256" key="7">
    <source>
        <dbReference type="ARBA" id="ARBA00023173"/>
    </source>
</evidence>
<feature type="transmembrane region" description="Helical" evidence="10">
    <location>
        <begin position="204"/>
        <end position="224"/>
    </location>
</feature>
<feature type="transmembrane region" description="Helical" evidence="10">
    <location>
        <begin position="244"/>
        <end position="264"/>
    </location>
</feature>
<reference key="1">
    <citation type="submission" date="2017-08" db="EMBL/GenBank/DDBJ databases">
        <title>A dynamic microbial community with high functional redundancy inhabits the cold, oxic subseafloor aquifer.</title>
        <authorList>
            <person name="Tully B.J."/>
            <person name="Wheat C.G."/>
            <person name="Glazer B.T."/>
            <person name="Huber J.A."/>
        </authorList>
    </citation>
    <scope>NUCLEOTIDE SEQUENCE [LARGE SCALE GENOMIC DNA]</scope>
</reference>
<evidence type="ECO:0000256" key="1">
    <source>
        <dbReference type="ARBA" id="ARBA00004141"/>
    </source>
</evidence>
<keyword evidence="6 10" id="KW-0472">Membrane</keyword>